<dbReference type="STRING" id="570277.EZMO1_1120"/>
<dbReference type="GO" id="GO:0042597">
    <property type="term" value="C:periplasmic space"/>
    <property type="evidence" value="ECO:0007669"/>
    <property type="project" value="InterPro"/>
</dbReference>
<evidence type="ECO:0000313" key="2">
    <source>
        <dbReference type="EMBL" id="AMO55318.1"/>
    </source>
</evidence>
<dbReference type="GO" id="GO:0008643">
    <property type="term" value="P:carbohydrate transport"/>
    <property type="evidence" value="ECO:0007669"/>
    <property type="project" value="InterPro"/>
</dbReference>
<dbReference type="OrthoDB" id="6194864at2"/>
<gene>
    <name evidence="2" type="primary">malM2</name>
    <name evidence="2" type="ORF">EZMO1_1120</name>
</gene>
<evidence type="ECO:0000256" key="1">
    <source>
        <dbReference type="SAM" id="SignalP"/>
    </source>
</evidence>
<dbReference type="RefSeq" id="WP_082211919.1">
    <property type="nucleotide sequence ID" value="NZ_CP013251.1"/>
</dbReference>
<proteinExistence type="predicted"/>
<reference evidence="2 3" key="1">
    <citation type="journal article" date="2016" name="Front. Microbiol.">
        <title>Genomic Insight into the Host-Endosymbiont Relationship of Endozoicomonas montiporae CL-33(T) with its Coral Host.</title>
        <authorList>
            <person name="Ding J.-Y."/>
            <person name="Shiu J.-H."/>
            <person name="Chen W.-M."/>
            <person name="Chiang Y.-R."/>
            <person name="Tang S.-L."/>
        </authorList>
    </citation>
    <scope>NUCLEOTIDE SEQUENCE [LARGE SCALE GENOMIC DNA]</scope>
    <source>
        <strain evidence="2 3">CL-33</strain>
    </source>
</reference>
<evidence type="ECO:0000313" key="3">
    <source>
        <dbReference type="Proteomes" id="UP000071065"/>
    </source>
</evidence>
<dbReference type="EMBL" id="CP013251">
    <property type="protein sequence ID" value="AMO55318.1"/>
    <property type="molecule type" value="Genomic_DNA"/>
</dbReference>
<dbReference type="PATRIC" id="fig|570277.3.peg.1221"/>
<dbReference type="AlphaFoldDB" id="A0A142B992"/>
<dbReference type="PROSITE" id="PS51257">
    <property type="entry name" value="PROKAR_LIPOPROTEIN"/>
    <property type="match status" value="1"/>
</dbReference>
<feature type="chain" id="PRO_5007493022" evidence="1">
    <location>
        <begin position="20"/>
        <end position="353"/>
    </location>
</feature>
<protein>
    <submittedName>
        <fullName evidence="2">Maltose operon periplasmic protein (MalM)</fullName>
    </submittedName>
</protein>
<organism evidence="2 3">
    <name type="scientific">Endozoicomonas montiporae CL-33</name>
    <dbReference type="NCBI Taxonomy" id="570277"/>
    <lineage>
        <taxon>Bacteria</taxon>
        <taxon>Pseudomonadati</taxon>
        <taxon>Pseudomonadota</taxon>
        <taxon>Gammaproteobacteria</taxon>
        <taxon>Oceanospirillales</taxon>
        <taxon>Endozoicomonadaceae</taxon>
        <taxon>Endozoicomonas</taxon>
    </lineage>
</organism>
<feature type="signal peptide" evidence="1">
    <location>
        <begin position="1"/>
        <end position="19"/>
    </location>
</feature>
<keyword evidence="1" id="KW-0732">Signal</keyword>
<dbReference type="KEGG" id="emp:EZMO1_1120"/>
<dbReference type="Pfam" id="PF07148">
    <property type="entry name" value="MalM"/>
    <property type="match status" value="1"/>
</dbReference>
<dbReference type="InterPro" id="IPR010794">
    <property type="entry name" value="MalM"/>
</dbReference>
<dbReference type="Proteomes" id="UP000071065">
    <property type="component" value="Chromosome"/>
</dbReference>
<accession>A0A142B992</accession>
<sequence length="353" mass="39189">MKRLSTLVLVAALAGCASTGQEPVADVPAITTTVSSLADITYVPIKVYNQTIAIERPINSTTEVLQLNEKNSPVAGWKLPDYGVYQFKVESLITRRGFGTRAEAFTPEIWLLDSDFKPLQKLPASRLKYDEQSMLTRENLSTEFVLDNRTSSGKQPAYLLALTTEEARQVSLKVANFDEEYARIRARTAPPTGDIYTEAVADGTLRLQITPLLSQPARETRITPPPRPDYVPSTPDIVQKDKASNVSETINQDYLDAVQSALDGKDINQALSLRSAIRQLHITLQQQFSASYDVDKSSLKPPASLPENAAIEASISYYYQQQIILALKQDNPQAALAWIDQVDQLAWEVDQLF</sequence>
<name>A0A142B992_9GAMM</name>